<dbReference type="Proteomes" id="UP001257627">
    <property type="component" value="Unassembled WGS sequence"/>
</dbReference>
<dbReference type="Gene3D" id="3.30.450.180">
    <property type="match status" value="1"/>
</dbReference>
<organism evidence="3 4">
    <name type="scientific">Streptomyces mirabilis</name>
    <dbReference type="NCBI Taxonomy" id="68239"/>
    <lineage>
        <taxon>Bacteria</taxon>
        <taxon>Bacillati</taxon>
        <taxon>Actinomycetota</taxon>
        <taxon>Actinomycetes</taxon>
        <taxon>Kitasatosporales</taxon>
        <taxon>Streptomycetaceae</taxon>
        <taxon>Streptomyces</taxon>
    </lineage>
</organism>
<dbReference type="SMART" id="SM00530">
    <property type="entry name" value="HTH_XRE"/>
    <property type="match status" value="1"/>
</dbReference>
<name>A0ABU3UEL4_9ACTN</name>
<evidence type="ECO:0000259" key="2">
    <source>
        <dbReference type="PROSITE" id="PS50943"/>
    </source>
</evidence>
<accession>A0ABU3UEL4</accession>
<dbReference type="InterPro" id="IPR010982">
    <property type="entry name" value="Lambda_DNA-bd_dom_sf"/>
</dbReference>
<dbReference type="RefSeq" id="WP_097287464.1">
    <property type="nucleotide sequence ID" value="NZ_CP107955.1"/>
</dbReference>
<dbReference type="PANTHER" id="PTHR35010">
    <property type="entry name" value="BLL4672 PROTEIN-RELATED"/>
    <property type="match status" value="1"/>
</dbReference>
<protein>
    <submittedName>
        <fullName evidence="3">Helix-turn-helix transcriptional regulator</fullName>
    </submittedName>
</protein>
<dbReference type="PROSITE" id="PS50943">
    <property type="entry name" value="HTH_CROC1"/>
    <property type="match status" value="1"/>
</dbReference>
<keyword evidence="4" id="KW-1185">Reference proteome</keyword>
<dbReference type="PANTHER" id="PTHR35010:SF2">
    <property type="entry name" value="BLL4672 PROTEIN"/>
    <property type="match status" value="1"/>
</dbReference>
<evidence type="ECO:0000313" key="3">
    <source>
        <dbReference type="EMBL" id="MDU8992357.1"/>
    </source>
</evidence>
<feature type="region of interest" description="Disordered" evidence="1">
    <location>
        <begin position="95"/>
        <end position="114"/>
    </location>
</feature>
<dbReference type="CDD" id="cd00093">
    <property type="entry name" value="HTH_XRE"/>
    <property type="match status" value="1"/>
</dbReference>
<dbReference type="Pfam" id="PF13560">
    <property type="entry name" value="HTH_31"/>
    <property type="match status" value="1"/>
</dbReference>
<dbReference type="EMBL" id="JARAKF010000001">
    <property type="protein sequence ID" value="MDU8992357.1"/>
    <property type="molecule type" value="Genomic_DNA"/>
</dbReference>
<sequence length="325" mass="35591">MTREQQPARGGTELGRYLRARRAQVTPAEAGLPPGAGLRRTPGLRREELATLAGVSIDYYARLERGKETRPSPSVVDALARALLLTEDEHEHLRSLASRAARTAPEPPSAPSRALRPGVTLMLESLRPGPAYIASRTNDLLAWNPAGLRLFAGMEDWPVKQRNLARYAFLHPAARDLFDDWEHTLRGCVARLRALAGTDPDAPDLAALVGELLLKSPDFARLWERYDVKAHAYGRKTYHHPDVGTFTLGYQGMHLEGTQGHRLVTYYAEPGTPAHDALVLLDMAAREPVSDDAGPPLRRRSGTAADETSIPSSPSPGHHAPGQER</sequence>
<dbReference type="Gene3D" id="1.10.260.40">
    <property type="entry name" value="lambda repressor-like DNA-binding domains"/>
    <property type="match status" value="1"/>
</dbReference>
<gene>
    <name evidence="3" type="ORF">PU648_08300</name>
</gene>
<dbReference type="InterPro" id="IPR041413">
    <property type="entry name" value="MLTR_LBD"/>
</dbReference>
<dbReference type="SUPFAM" id="SSF47413">
    <property type="entry name" value="lambda repressor-like DNA-binding domains"/>
    <property type="match status" value="1"/>
</dbReference>
<dbReference type="Pfam" id="PF17765">
    <property type="entry name" value="MLTR_LBD"/>
    <property type="match status" value="1"/>
</dbReference>
<evidence type="ECO:0000313" key="4">
    <source>
        <dbReference type="Proteomes" id="UP001257627"/>
    </source>
</evidence>
<reference evidence="3 4" key="1">
    <citation type="submission" date="2023-02" db="EMBL/GenBank/DDBJ databases">
        <authorList>
            <person name="Maleckis M."/>
        </authorList>
    </citation>
    <scope>NUCLEOTIDE SEQUENCE [LARGE SCALE GENOMIC DNA]</scope>
    <source>
        <strain evidence="3 4">P8-A2</strain>
    </source>
</reference>
<feature type="region of interest" description="Disordered" evidence="1">
    <location>
        <begin position="286"/>
        <end position="325"/>
    </location>
</feature>
<evidence type="ECO:0000256" key="1">
    <source>
        <dbReference type="SAM" id="MobiDB-lite"/>
    </source>
</evidence>
<proteinExistence type="predicted"/>
<comment type="caution">
    <text evidence="3">The sequence shown here is derived from an EMBL/GenBank/DDBJ whole genome shotgun (WGS) entry which is preliminary data.</text>
</comment>
<dbReference type="InterPro" id="IPR001387">
    <property type="entry name" value="Cro/C1-type_HTH"/>
</dbReference>
<feature type="domain" description="HTH cro/C1-type" evidence="2">
    <location>
        <begin position="43"/>
        <end position="90"/>
    </location>
</feature>